<dbReference type="Gene3D" id="3.30.200.20">
    <property type="entry name" value="Phosphorylase Kinase, domain 1"/>
    <property type="match status" value="1"/>
</dbReference>
<dbReference type="GO" id="GO:0047453">
    <property type="term" value="F:ATP-dependent NAD(P)H-hydrate dehydratase activity"/>
    <property type="evidence" value="ECO:0007669"/>
    <property type="project" value="UniProtKB-UniRule"/>
</dbReference>
<dbReference type="SMART" id="SM00220">
    <property type="entry name" value="S_TKc"/>
    <property type="match status" value="1"/>
</dbReference>
<dbReference type="Proteomes" id="UP000494206">
    <property type="component" value="Unassembled WGS sequence"/>
</dbReference>
<dbReference type="PROSITE" id="PS00107">
    <property type="entry name" value="PROTEIN_KINASE_ATP"/>
    <property type="match status" value="1"/>
</dbReference>
<organism evidence="11 12">
    <name type="scientific">Caenorhabditis bovis</name>
    <dbReference type="NCBI Taxonomy" id="2654633"/>
    <lineage>
        <taxon>Eukaryota</taxon>
        <taxon>Metazoa</taxon>
        <taxon>Ecdysozoa</taxon>
        <taxon>Nematoda</taxon>
        <taxon>Chromadorea</taxon>
        <taxon>Rhabditida</taxon>
        <taxon>Rhabditina</taxon>
        <taxon>Rhabditomorpha</taxon>
        <taxon>Rhabditoidea</taxon>
        <taxon>Rhabditidae</taxon>
        <taxon>Peloderinae</taxon>
        <taxon>Caenorhabditis</taxon>
    </lineage>
</organism>
<dbReference type="Pfam" id="PF01256">
    <property type="entry name" value="Carb_kinase"/>
    <property type="match status" value="1"/>
</dbReference>
<evidence type="ECO:0000256" key="7">
    <source>
        <dbReference type="HAMAP-Rule" id="MF_03157"/>
    </source>
</evidence>
<dbReference type="PROSITE" id="PS51383">
    <property type="entry name" value="YJEF_C_3"/>
    <property type="match status" value="1"/>
</dbReference>
<comment type="catalytic activity">
    <reaction evidence="6 7">
        <text>(6S)-NADPHX + ATP = ADP + phosphate + NADPH + H(+)</text>
        <dbReference type="Rhea" id="RHEA:32231"/>
        <dbReference type="ChEBI" id="CHEBI:15378"/>
        <dbReference type="ChEBI" id="CHEBI:30616"/>
        <dbReference type="ChEBI" id="CHEBI:43474"/>
        <dbReference type="ChEBI" id="CHEBI:57783"/>
        <dbReference type="ChEBI" id="CHEBI:64076"/>
        <dbReference type="ChEBI" id="CHEBI:456216"/>
        <dbReference type="EC" id="4.2.1.93"/>
    </reaction>
</comment>
<dbReference type="PROSITE" id="PS01049">
    <property type="entry name" value="YJEF_C_1"/>
    <property type="match status" value="1"/>
</dbReference>
<evidence type="ECO:0000313" key="11">
    <source>
        <dbReference type="EMBL" id="CAB3401641.1"/>
    </source>
</evidence>
<comment type="similarity">
    <text evidence="7">Belongs to the NnrD/CARKD family.</text>
</comment>
<dbReference type="GO" id="GO:0110051">
    <property type="term" value="P:metabolite repair"/>
    <property type="evidence" value="ECO:0007669"/>
    <property type="project" value="TreeGrafter"/>
</dbReference>
<evidence type="ECO:0000256" key="5">
    <source>
        <dbReference type="ARBA" id="ARBA00023239"/>
    </source>
</evidence>
<dbReference type="Gene3D" id="1.10.510.10">
    <property type="entry name" value="Transferase(Phosphotransferase) domain 1"/>
    <property type="match status" value="1"/>
</dbReference>
<feature type="binding site" evidence="8">
    <location>
        <position position="35"/>
    </location>
    <ligand>
        <name>ATP</name>
        <dbReference type="ChEBI" id="CHEBI:30616"/>
    </ligand>
</feature>
<comment type="cofactor">
    <cofactor evidence="7">
        <name>Mg(2+)</name>
        <dbReference type="ChEBI" id="CHEBI:18420"/>
    </cofactor>
</comment>
<dbReference type="EC" id="4.2.1.93" evidence="7"/>
<dbReference type="SUPFAM" id="SSF53613">
    <property type="entry name" value="Ribokinase-like"/>
    <property type="match status" value="1"/>
</dbReference>
<evidence type="ECO:0000259" key="10">
    <source>
        <dbReference type="PROSITE" id="PS51383"/>
    </source>
</evidence>
<dbReference type="Pfam" id="PF00069">
    <property type="entry name" value="Pkinase"/>
    <property type="match status" value="1"/>
</dbReference>
<dbReference type="InterPro" id="IPR017953">
    <property type="entry name" value="Carbohydrate_kinase_pred_CS"/>
</dbReference>
<comment type="function">
    <text evidence="7">Catalyzes the dehydration of the S-form of NAD(P)HX at the expense of ATP, which is converted to ADP. Together with NAD(P)HX epimerase, which catalyzes the epimerization of the S- and R-forms, the enzyme allows the repair of both epimers of NAD(P)HX, a damaged form of NAD(P)H that is a result of enzymatic or heat-dependent hydration.</text>
</comment>
<dbReference type="InterPro" id="IPR011009">
    <property type="entry name" value="Kinase-like_dom_sf"/>
</dbReference>
<feature type="domain" description="Protein kinase" evidence="9">
    <location>
        <begin position="7"/>
        <end position="287"/>
    </location>
</feature>
<dbReference type="OrthoDB" id="8110916at2759"/>
<comment type="caution">
    <text evidence="11">The sequence shown here is derived from an EMBL/GenBank/DDBJ whole genome shotgun (WGS) entry which is preliminary data.</text>
</comment>
<dbReference type="CDD" id="cd01171">
    <property type="entry name" value="YXKO-related"/>
    <property type="match status" value="1"/>
</dbReference>
<proteinExistence type="inferred from homology"/>
<dbReference type="InterPro" id="IPR017441">
    <property type="entry name" value="Protein_kinase_ATP_BS"/>
</dbReference>
<evidence type="ECO:0000313" key="12">
    <source>
        <dbReference type="Proteomes" id="UP000494206"/>
    </source>
</evidence>
<evidence type="ECO:0000256" key="2">
    <source>
        <dbReference type="ARBA" id="ARBA00022840"/>
    </source>
</evidence>
<gene>
    <name evidence="11" type="ORF">CBOVIS_LOCUS4361</name>
</gene>
<dbReference type="InterPro" id="IPR000631">
    <property type="entry name" value="CARKD"/>
</dbReference>
<evidence type="ECO:0000256" key="8">
    <source>
        <dbReference type="PROSITE-ProRule" id="PRU10141"/>
    </source>
</evidence>
<name>A0A8S1EKR2_9PELO</name>
<dbReference type="SUPFAM" id="SSF56112">
    <property type="entry name" value="Protein kinase-like (PK-like)"/>
    <property type="match status" value="1"/>
</dbReference>
<comment type="catalytic activity">
    <reaction evidence="7">
        <text>(6S)-NADHX + ATP = ADP + phosphate + NADH + H(+)</text>
        <dbReference type="Rhea" id="RHEA:19017"/>
        <dbReference type="ChEBI" id="CHEBI:15378"/>
        <dbReference type="ChEBI" id="CHEBI:30616"/>
        <dbReference type="ChEBI" id="CHEBI:43474"/>
        <dbReference type="ChEBI" id="CHEBI:57945"/>
        <dbReference type="ChEBI" id="CHEBI:64074"/>
        <dbReference type="ChEBI" id="CHEBI:456216"/>
        <dbReference type="EC" id="4.2.1.93"/>
    </reaction>
</comment>
<dbReference type="PANTHER" id="PTHR12592:SF0">
    <property type="entry name" value="ATP-DEPENDENT (S)-NAD(P)H-HYDRATE DEHYDRATASE"/>
    <property type="match status" value="1"/>
</dbReference>
<feature type="binding site" evidence="7">
    <location>
        <begin position="919"/>
        <end position="928"/>
    </location>
    <ligand>
        <name>ATP</name>
        <dbReference type="ChEBI" id="CHEBI:30616"/>
    </ligand>
</feature>
<evidence type="ECO:0000256" key="3">
    <source>
        <dbReference type="ARBA" id="ARBA00022857"/>
    </source>
</evidence>
<dbReference type="GO" id="GO:0004672">
    <property type="term" value="F:protein kinase activity"/>
    <property type="evidence" value="ECO:0007669"/>
    <property type="project" value="InterPro"/>
</dbReference>
<dbReference type="GO" id="GO:0005524">
    <property type="term" value="F:ATP binding"/>
    <property type="evidence" value="ECO:0007669"/>
    <property type="project" value="UniProtKB-UniRule"/>
</dbReference>
<dbReference type="AlphaFoldDB" id="A0A8S1EKR2"/>
<dbReference type="Gene3D" id="3.40.1190.20">
    <property type="match status" value="1"/>
</dbReference>
<keyword evidence="5 7" id="KW-0456">Lyase</keyword>
<keyword evidence="12" id="KW-1185">Reference proteome</keyword>
<keyword evidence="3" id="KW-0521">NADP</keyword>
<dbReference type="EMBL" id="CADEPM010000003">
    <property type="protein sequence ID" value="CAB3401641.1"/>
    <property type="molecule type" value="Genomic_DNA"/>
</dbReference>
<keyword evidence="7" id="KW-0597">Phosphoprotein</keyword>
<dbReference type="GO" id="GO:0046496">
    <property type="term" value="P:nicotinamide nucleotide metabolic process"/>
    <property type="evidence" value="ECO:0007669"/>
    <property type="project" value="UniProtKB-UniRule"/>
</dbReference>
<feature type="binding site" evidence="7">
    <location>
        <position position="801"/>
    </location>
    <ligand>
        <name>(6S)-NADPHX</name>
        <dbReference type="ChEBI" id="CHEBI:64076"/>
    </ligand>
</feature>
<feature type="binding site" evidence="7">
    <location>
        <position position="929"/>
    </location>
    <ligand>
        <name>(6S)-NADPHX</name>
        <dbReference type="ChEBI" id="CHEBI:64076"/>
    </ligand>
</feature>
<dbReference type="NCBIfam" id="TIGR00196">
    <property type="entry name" value="yjeF_cterm"/>
    <property type="match status" value="1"/>
</dbReference>
<evidence type="ECO:0000256" key="4">
    <source>
        <dbReference type="ARBA" id="ARBA00023027"/>
    </source>
</evidence>
<sequence>MSTPYTINFEKEIGRGAFSSIFEGRTIGGRRVAVKFANKPREIEAAENEVKMLKNFIGVLNIVQLIGYEDRPSTSDSPRTFSFAMEIADGSLESLMSKPDHHKGLPMAILIDLVADCAAALEALRLKHTAHRDIKHMNILTFAGSPTSGRRSTHVFKLCDLGGARVIDERGMTTLVGTPNMLHPNLAAELCRQQHNWKTRKEYTSDECDLWSLGCTIFYCCTGQFPFKYDFNDRNLYYRAVTALKLNSDAIGMTHKGSYREGISGAFRYAFEPILEIPTGPNRHPRWFVHLLTVLLRMFFHEPSIEKYLAIVKSMRAAPRRVFVSIDQLSVVDHSDMSADPIVRVNLPPLSKCLGYPDGTDLTLISATSMSTAAANATSIDALRDSIYLVVPMISDVPCRAIPTKRVDFDESRERPDVALIEARKLRIFNALSNLNDADEFRRVFREVSTILDTQFQLLIDELCREPEKLQIVHRFAAYNETACIPLMIMNNSELHSGANVKECEKCAKDIGREVVVHLNQLFKLGEMCREFQAQSSRLEIEDTELAGIRDELADFWMKDRNEILATGEYSLELASRCAQLRTNILKEIFDGKPSKLAHSLILARTLVEKRAEYAKLQNTLLECIAQLEKPFQKMKETVNRIRQDERMDDETLKLLRKLQNPNYREALQKTEMKGREVKQLAALMRKSLEEHETTAVSADTSVRRMEHFLKLLPKLSHHLRKGDCGKIAVIGGSLEYTGAPYFAAKSAAILGADLIHVFCADEAASVIKGYSPDLIVHPGMKPETVIPKLSRMDAIVLGPGLGRNESLWPLIEKLYEFVAERQIPFVIDGDALWFVAERVAKFPRGMRSTILTPNFVEFSRLCAAALNENEVIGIKEEEKLQQLAVELSRKLGTSVYMKGVADLVVTTNGEVSRCATEASLRRCGGQGDLTAGTLALLLFWAKKSGCDWTSAHHEAGIASSWLVRTAGRRCFEKMGRSANTPGILDEIPHLMMDVETRETTDTVHSS</sequence>
<dbReference type="HAMAP" id="MF_01965">
    <property type="entry name" value="NADHX_dehydratase"/>
    <property type="match status" value="1"/>
</dbReference>
<keyword evidence="1 7" id="KW-0547">Nucleotide-binding</keyword>
<keyword evidence="4 7" id="KW-0520">NAD</keyword>
<accession>A0A8S1EKR2</accession>
<protein>
    <recommendedName>
        <fullName evidence="7">ATP-dependent (S)-NAD(P)H-hydrate dehydratase</fullName>
        <ecNumber evidence="7">4.2.1.93</ecNumber>
    </recommendedName>
    <alternativeName>
        <fullName evidence="7">ATP-dependent NAD(P)HX dehydratase</fullName>
    </alternativeName>
</protein>
<evidence type="ECO:0000256" key="1">
    <source>
        <dbReference type="ARBA" id="ARBA00022741"/>
    </source>
</evidence>
<evidence type="ECO:0000259" key="9">
    <source>
        <dbReference type="PROSITE" id="PS50011"/>
    </source>
</evidence>
<dbReference type="InterPro" id="IPR000719">
    <property type="entry name" value="Prot_kinase_dom"/>
</dbReference>
<feature type="binding site" evidence="7">
    <location>
        <begin position="899"/>
        <end position="903"/>
    </location>
    <ligand>
        <name>ATP</name>
        <dbReference type="ChEBI" id="CHEBI:30616"/>
    </ligand>
</feature>
<dbReference type="PROSITE" id="PS50011">
    <property type="entry name" value="PROTEIN_KINASE_DOM"/>
    <property type="match status" value="1"/>
</dbReference>
<dbReference type="PANTHER" id="PTHR12592">
    <property type="entry name" value="ATP-DEPENDENT (S)-NAD(P)H-HYDRATE DEHYDRATASE FAMILY MEMBER"/>
    <property type="match status" value="1"/>
</dbReference>
<feature type="domain" description="YjeF C-terminal" evidence="10">
    <location>
        <begin position="705"/>
        <end position="995"/>
    </location>
</feature>
<evidence type="ECO:0000256" key="6">
    <source>
        <dbReference type="ARBA" id="ARBA00047472"/>
    </source>
</evidence>
<dbReference type="InterPro" id="IPR029056">
    <property type="entry name" value="Ribokinase-like"/>
</dbReference>
<feature type="binding site" evidence="7">
    <location>
        <begin position="855"/>
        <end position="861"/>
    </location>
    <ligand>
        <name>(6S)-NADPHX</name>
        <dbReference type="ChEBI" id="CHEBI:64076"/>
    </ligand>
</feature>
<reference evidence="11 12" key="1">
    <citation type="submission" date="2020-04" db="EMBL/GenBank/DDBJ databases">
        <authorList>
            <person name="Laetsch R D."/>
            <person name="Stevens L."/>
            <person name="Kumar S."/>
            <person name="Blaxter L. M."/>
        </authorList>
    </citation>
    <scope>NUCLEOTIDE SEQUENCE [LARGE SCALE GENOMIC DNA]</scope>
</reference>
<keyword evidence="2 7" id="KW-0067">ATP-binding</keyword>